<protein>
    <recommendedName>
        <fullName evidence="3">Transposase</fullName>
    </recommendedName>
</protein>
<dbReference type="RefSeq" id="WP_281485397.1">
    <property type="nucleotide sequence ID" value="NZ_CP124543.1"/>
</dbReference>
<organism evidence="1 2">
    <name type="scientific">Halotia branconii CENA392</name>
    <dbReference type="NCBI Taxonomy" id="1539056"/>
    <lineage>
        <taxon>Bacteria</taxon>
        <taxon>Bacillati</taxon>
        <taxon>Cyanobacteriota</taxon>
        <taxon>Cyanophyceae</taxon>
        <taxon>Nostocales</taxon>
        <taxon>Nodulariaceae</taxon>
        <taxon>Halotia</taxon>
    </lineage>
</organism>
<sequence>MIDHDRLFKELLSTFFIEFLDLFLPQVVNQIDRDSIQFLPQDVFTDVTSREKKEIDLLAQVRY</sequence>
<gene>
    <name evidence="1" type="ORF">QI031_12145</name>
</gene>
<dbReference type="EMBL" id="CP124543">
    <property type="protein sequence ID" value="WGV28165.1"/>
    <property type="molecule type" value="Genomic_DNA"/>
</dbReference>
<proteinExistence type="predicted"/>
<evidence type="ECO:0008006" key="3">
    <source>
        <dbReference type="Google" id="ProtNLM"/>
    </source>
</evidence>
<dbReference type="Proteomes" id="UP001223520">
    <property type="component" value="Chromosome"/>
</dbReference>
<evidence type="ECO:0000313" key="2">
    <source>
        <dbReference type="Proteomes" id="UP001223520"/>
    </source>
</evidence>
<reference evidence="1 2" key="1">
    <citation type="journal article" date="2023" name="Limnol Oceanogr Lett">
        <title>Environmental adaptations by the intertidal Antarctic cyanobacterium Halotia branconii CENA392 as revealed using long-read genome sequencing.</title>
        <authorList>
            <person name="Dextro R.B."/>
            <person name="Delbaje E."/>
            <person name="Freitas P.N.N."/>
            <person name="Geraldes V."/>
            <person name="Pinto E."/>
            <person name="Long P.F."/>
            <person name="Fiore M.F."/>
        </authorList>
    </citation>
    <scope>NUCLEOTIDE SEQUENCE [LARGE SCALE GENOMIC DNA]</scope>
    <source>
        <strain evidence="1 2">CENA392</strain>
    </source>
</reference>
<dbReference type="AlphaFoldDB" id="A0AAJ6NWR0"/>
<keyword evidence="2" id="KW-1185">Reference proteome</keyword>
<accession>A0AAJ6NWR0</accession>
<dbReference type="KEGG" id="hbq:QI031_12145"/>
<evidence type="ECO:0000313" key="1">
    <source>
        <dbReference type="EMBL" id="WGV28165.1"/>
    </source>
</evidence>
<name>A0AAJ6NWR0_9CYAN</name>